<feature type="compositionally biased region" description="Polar residues" evidence="2">
    <location>
        <begin position="304"/>
        <end position="326"/>
    </location>
</feature>
<feature type="compositionally biased region" description="Basic and acidic residues" evidence="2">
    <location>
        <begin position="384"/>
        <end position="399"/>
    </location>
</feature>
<dbReference type="EMBL" id="CAGKOT010000036">
    <property type="protein sequence ID" value="CAB5376937.1"/>
    <property type="molecule type" value="Genomic_DNA"/>
</dbReference>
<protein>
    <submittedName>
        <fullName evidence="3">Uncharacterized protein</fullName>
    </submittedName>
</protein>
<dbReference type="OrthoDB" id="2352441at2759"/>
<evidence type="ECO:0000256" key="2">
    <source>
        <dbReference type="SAM" id="MobiDB-lite"/>
    </source>
</evidence>
<organism evidence="3 4">
    <name type="scientific">Rhizophagus irregularis</name>
    <dbReference type="NCBI Taxonomy" id="588596"/>
    <lineage>
        <taxon>Eukaryota</taxon>
        <taxon>Fungi</taxon>
        <taxon>Fungi incertae sedis</taxon>
        <taxon>Mucoromycota</taxon>
        <taxon>Glomeromycotina</taxon>
        <taxon>Glomeromycetes</taxon>
        <taxon>Glomerales</taxon>
        <taxon>Glomeraceae</taxon>
        <taxon>Rhizophagus</taxon>
    </lineage>
</organism>
<dbReference type="VEuPathDB" id="FungiDB:RhiirFUN_019228"/>
<feature type="compositionally biased region" description="Polar residues" evidence="2">
    <location>
        <begin position="174"/>
        <end position="197"/>
    </location>
</feature>
<feature type="region of interest" description="Disordered" evidence="2">
    <location>
        <begin position="490"/>
        <end position="541"/>
    </location>
</feature>
<name>A0A915ZH51_9GLOM</name>
<accession>A0A915ZH51</accession>
<feature type="region of interest" description="Disordered" evidence="2">
    <location>
        <begin position="271"/>
        <end position="335"/>
    </location>
</feature>
<evidence type="ECO:0000313" key="4">
    <source>
        <dbReference type="Proteomes" id="UP000684084"/>
    </source>
</evidence>
<gene>
    <name evidence="3" type="ORF">CHRIB12_LOCUS15562</name>
</gene>
<reference evidence="3" key="1">
    <citation type="submission" date="2020-05" db="EMBL/GenBank/DDBJ databases">
        <authorList>
            <person name="Rincon C."/>
            <person name="Sanders R I."/>
            <person name="Robbins C."/>
            <person name="Chaturvedi A."/>
        </authorList>
    </citation>
    <scope>NUCLEOTIDE SEQUENCE</scope>
    <source>
        <strain evidence="3">CHB12</strain>
    </source>
</reference>
<feature type="coiled-coil region" evidence="1">
    <location>
        <begin position="129"/>
        <end position="156"/>
    </location>
</feature>
<feature type="region of interest" description="Disordered" evidence="2">
    <location>
        <begin position="365"/>
        <end position="419"/>
    </location>
</feature>
<comment type="caution">
    <text evidence="3">The sequence shown here is derived from an EMBL/GenBank/DDBJ whole genome shotgun (WGS) entry which is preliminary data.</text>
</comment>
<sequence>MITNRPTLSNILRCQSKNTLKRSDLFGNNHNKGCDAFIITASPKVVSAETAIKKKFFYLFDYVTKLFYHTMTEQPLITSTNNNILSRLPRNGKNNSTCKNYPLTEENLKLHTGMVPSSRETKAHFVLIYVDLQKQLVALEAQLKKEAEEAKEKFNASLPENTPPVIPEVIHVPQSPQTSSPTFDDEVTSSFPTNDVICSNEPEISSPKSIEEIPSLLDSVIKNGRKSQRIKNLFKKTVDKLTLIIKRSSNDDDNNLTPHFDREIASLNVELSVPPSPSQSTVRSRRNSSSRPKAPFKSIFIPHSSKSTHNRTNSVDTTNTLSIHPTSLSSSLNNNAYSSVQNSPLLPPLLTSNTNTHLNSEIRNDLSSSLPFSNNSSPPSPNNEKCENDVCKTSPEYRDSGISLVPPGGRSGHHSREHSISSILRKVGNFHAFQKDNQHHDGHRREKSWGPFSSIIIGSKDNEMQLLAFRYPSIQSTDIYVDSRDFSGMEDQDNSSCSGGAFVSEFDGMSGKQKDRERSVTFDLDDQQPSTSDEETGLNKRKRCSTINKNAQSTIIPMDFSDNIMKEIDALNISHTSDIK</sequence>
<evidence type="ECO:0000313" key="3">
    <source>
        <dbReference type="EMBL" id="CAB5376937.1"/>
    </source>
</evidence>
<keyword evidence="1" id="KW-0175">Coiled coil</keyword>
<proteinExistence type="predicted"/>
<evidence type="ECO:0000256" key="1">
    <source>
        <dbReference type="SAM" id="Coils"/>
    </source>
</evidence>
<dbReference type="Proteomes" id="UP000684084">
    <property type="component" value="Unassembled WGS sequence"/>
</dbReference>
<feature type="compositionally biased region" description="Low complexity" evidence="2">
    <location>
        <begin position="366"/>
        <end position="377"/>
    </location>
</feature>
<dbReference type="AlphaFoldDB" id="A0A915ZH51"/>
<feature type="region of interest" description="Disordered" evidence="2">
    <location>
        <begin position="171"/>
        <end position="203"/>
    </location>
</feature>